<feature type="transmembrane region" description="Helical" evidence="2">
    <location>
        <begin position="194"/>
        <end position="215"/>
    </location>
</feature>
<evidence type="ECO:0000256" key="1">
    <source>
        <dbReference type="ARBA" id="ARBA00007362"/>
    </source>
</evidence>
<keyword evidence="5" id="KW-1185">Reference proteome</keyword>
<feature type="transmembrane region" description="Helical" evidence="2">
    <location>
        <begin position="256"/>
        <end position="276"/>
    </location>
</feature>
<dbReference type="EMBL" id="FNJR01000001">
    <property type="protein sequence ID" value="SDO89776.1"/>
    <property type="molecule type" value="Genomic_DNA"/>
</dbReference>
<evidence type="ECO:0000313" key="4">
    <source>
        <dbReference type="EMBL" id="SDO89776.1"/>
    </source>
</evidence>
<dbReference type="RefSeq" id="WP_211481083.1">
    <property type="nucleotide sequence ID" value="NZ_FNJR01000001.1"/>
</dbReference>
<gene>
    <name evidence="4" type="ORF">SAMN04487905_10164</name>
</gene>
<protein>
    <submittedName>
        <fullName evidence="4">Threonine/homoserine efflux transporter RhtA</fullName>
    </submittedName>
</protein>
<dbReference type="STRING" id="405564.SAMN04487905_10164"/>
<feature type="transmembrane region" description="Helical" evidence="2">
    <location>
        <begin position="21"/>
        <end position="39"/>
    </location>
</feature>
<dbReference type="Pfam" id="PF00892">
    <property type="entry name" value="EamA"/>
    <property type="match status" value="2"/>
</dbReference>
<dbReference type="SUPFAM" id="SSF103481">
    <property type="entry name" value="Multidrug resistance efflux transporter EmrE"/>
    <property type="match status" value="2"/>
</dbReference>
<feature type="transmembrane region" description="Helical" evidence="2">
    <location>
        <begin position="76"/>
        <end position="96"/>
    </location>
</feature>
<organism evidence="4 5">
    <name type="scientific">Actinopolyspora xinjiangensis</name>
    <dbReference type="NCBI Taxonomy" id="405564"/>
    <lineage>
        <taxon>Bacteria</taxon>
        <taxon>Bacillati</taxon>
        <taxon>Actinomycetota</taxon>
        <taxon>Actinomycetes</taxon>
        <taxon>Actinopolysporales</taxon>
        <taxon>Actinopolysporaceae</taxon>
        <taxon>Actinopolyspora</taxon>
    </lineage>
</organism>
<feature type="transmembrane region" description="Helical" evidence="2">
    <location>
        <begin position="102"/>
        <end position="125"/>
    </location>
</feature>
<reference evidence="5" key="1">
    <citation type="submission" date="2016-10" db="EMBL/GenBank/DDBJ databases">
        <authorList>
            <person name="Varghese N."/>
            <person name="Submissions S."/>
        </authorList>
    </citation>
    <scope>NUCLEOTIDE SEQUENCE [LARGE SCALE GENOMIC DNA]</scope>
    <source>
        <strain evidence="5">DSM 46732</strain>
    </source>
</reference>
<dbReference type="GO" id="GO:0016020">
    <property type="term" value="C:membrane"/>
    <property type="evidence" value="ECO:0007669"/>
    <property type="project" value="InterPro"/>
</dbReference>
<evidence type="ECO:0000256" key="2">
    <source>
        <dbReference type="SAM" id="Phobius"/>
    </source>
</evidence>
<dbReference type="Proteomes" id="UP000199497">
    <property type="component" value="Unassembled WGS sequence"/>
</dbReference>
<name>A0A1H0NB81_9ACTN</name>
<keyword evidence="2" id="KW-0812">Transmembrane</keyword>
<dbReference type="InterPro" id="IPR037185">
    <property type="entry name" value="EmrE-like"/>
</dbReference>
<evidence type="ECO:0000313" key="5">
    <source>
        <dbReference type="Proteomes" id="UP000199497"/>
    </source>
</evidence>
<feature type="transmembrane region" description="Helical" evidence="2">
    <location>
        <begin position="132"/>
        <end position="151"/>
    </location>
</feature>
<comment type="similarity">
    <text evidence="1">Belongs to the EamA transporter family.</text>
</comment>
<dbReference type="PANTHER" id="PTHR22911">
    <property type="entry name" value="ACYL-MALONYL CONDENSING ENZYME-RELATED"/>
    <property type="match status" value="1"/>
</dbReference>
<evidence type="ECO:0000259" key="3">
    <source>
        <dbReference type="Pfam" id="PF00892"/>
    </source>
</evidence>
<feature type="domain" description="EamA" evidence="3">
    <location>
        <begin position="24"/>
        <end position="148"/>
    </location>
</feature>
<dbReference type="PANTHER" id="PTHR22911:SF76">
    <property type="entry name" value="EAMA DOMAIN-CONTAINING PROTEIN"/>
    <property type="match status" value="1"/>
</dbReference>
<proteinExistence type="inferred from homology"/>
<keyword evidence="2" id="KW-0472">Membrane</keyword>
<feature type="transmembrane region" description="Helical" evidence="2">
    <location>
        <begin position="227"/>
        <end position="249"/>
    </location>
</feature>
<sequence length="304" mass="31346">MTTADTERTTAGRPTSPDARMILTLGATILSASALFMKLSGTTTGTAAFFRCLLALPVLLPLALRERRVLGGRSLRWAALDLLAGFFLGLDLVLWGESIVNIGTGIATVLNNVQVLAAPLLALLITRERLSATFLLATPVMLAGVALVGGVADSRAFGEAPAYGAVLGAASGVAYGGYLFLLRLGGKRHTGHRFSPACLASASAAATALLVGAPWQGVELLVGWPALGWLAALALSSQVTGLLVVGSALPRVPSSVGSTLLLLQPVLAVLWGVVVLGEAPTWWQLLGCVLVVGTVWFAGRRTSS</sequence>
<keyword evidence="2" id="KW-1133">Transmembrane helix</keyword>
<accession>A0A1H0NB81</accession>
<dbReference type="AlphaFoldDB" id="A0A1H0NB81"/>
<feature type="transmembrane region" description="Helical" evidence="2">
    <location>
        <begin position="282"/>
        <end position="299"/>
    </location>
</feature>
<feature type="transmembrane region" description="Helical" evidence="2">
    <location>
        <begin position="45"/>
        <end position="64"/>
    </location>
</feature>
<feature type="domain" description="EamA" evidence="3">
    <location>
        <begin position="163"/>
        <end position="297"/>
    </location>
</feature>
<feature type="transmembrane region" description="Helical" evidence="2">
    <location>
        <begin position="163"/>
        <end position="182"/>
    </location>
</feature>
<dbReference type="InterPro" id="IPR000620">
    <property type="entry name" value="EamA_dom"/>
</dbReference>